<dbReference type="OrthoDB" id="9809970at2"/>
<dbReference type="InterPro" id="IPR015590">
    <property type="entry name" value="Aldehyde_DH_dom"/>
</dbReference>
<dbReference type="InterPro" id="IPR016161">
    <property type="entry name" value="Ald_DH/histidinol_DH"/>
</dbReference>
<dbReference type="Gene3D" id="3.40.605.10">
    <property type="entry name" value="Aldehyde Dehydrogenase, Chain A, domain 1"/>
    <property type="match status" value="1"/>
</dbReference>
<dbReference type="PROSITE" id="PS01223">
    <property type="entry name" value="PROA"/>
    <property type="match status" value="1"/>
</dbReference>
<dbReference type="NCBIfam" id="TIGR00407">
    <property type="entry name" value="proA"/>
    <property type="match status" value="1"/>
</dbReference>
<evidence type="ECO:0000256" key="7">
    <source>
        <dbReference type="HAMAP-Rule" id="MF_00412"/>
    </source>
</evidence>
<comment type="similarity">
    <text evidence="7">Belongs to the gamma-glutamyl phosphate reductase family.</text>
</comment>
<dbReference type="GO" id="GO:0004350">
    <property type="term" value="F:glutamate-5-semialdehyde dehydrogenase activity"/>
    <property type="evidence" value="ECO:0007669"/>
    <property type="project" value="UniProtKB-UniRule"/>
</dbReference>
<evidence type="ECO:0000256" key="4">
    <source>
        <dbReference type="ARBA" id="ARBA00022857"/>
    </source>
</evidence>
<dbReference type="RefSeq" id="WP_121171734.1">
    <property type="nucleotide sequence ID" value="NZ_RBIE01000004.1"/>
</dbReference>
<evidence type="ECO:0000313" key="10">
    <source>
        <dbReference type="Proteomes" id="UP000280881"/>
    </source>
</evidence>
<dbReference type="GO" id="GO:0050661">
    <property type="term" value="F:NADP binding"/>
    <property type="evidence" value="ECO:0007669"/>
    <property type="project" value="InterPro"/>
</dbReference>
<dbReference type="HAMAP" id="MF_00412">
    <property type="entry name" value="ProA"/>
    <property type="match status" value="1"/>
</dbReference>
<feature type="domain" description="Aldehyde dehydrogenase" evidence="8">
    <location>
        <begin position="5"/>
        <end position="287"/>
    </location>
</feature>
<evidence type="ECO:0000256" key="5">
    <source>
        <dbReference type="ARBA" id="ARBA00023002"/>
    </source>
</evidence>
<dbReference type="PIRSF" id="PIRSF000151">
    <property type="entry name" value="GPR"/>
    <property type="match status" value="1"/>
</dbReference>
<dbReference type="EC" id="1.2.1.41" evidence="7"/>
<accession>A0A420W5V2</accession>
<proteinExistence type="inferred from homology"/>
<sequence>MSFSVEEVAKRAKEVSYSLIDLSTEVKNRTLLTAAKLIEEKREIIEKENRKDLIAGEEKGLSKAMLDRLLLNEKRIKGMVDVLKDVANLPDPVGEVIKMWTRPNGLRIGKMRVPLGVVSIIYESRPNVTVEAGSLCIKSSNAVILKGGSEAINSNRVLVEILKEAAEREGYPPEAIQFIDTTDRRAVRELLKLDQYIDVVIPRGGEGLIRFVSENARMPVIKHYKGVCHVFVDEFADLEKAWNICFNAKVQRPGVCNAMETMLVHSKIADAFMPKMVELFKKAKVELRGDERARSYDPEYIKPATEEDWYAEYLDLILAVRVVDSLDEAIDHINTYGSHHSDAIVTENYTNSMKFLNRVDSAAVYVNASTRFTDGNVFGLGAEMGISTDKVHVRGPMGLEDLTIPKYIILGNGQIRE</sequence>
<dbReference type="Gene3D" id="3.40.309.10">
    <property type="entry name" value="Aldehyde Dehydrogenase, Chain A, domain 2"/>
    <property type="match status" value="1"/>
</dbReference>
<evidence type="ECO:0000256" key="2">
    <source>
        <dbReference type="ARBA" id="ARBA00022605"/>
    </source>
</evidence>
<keyword evidence="7" id="KW-0963">Cytoplasm</keyword>
<dbReference type="PANTHER" id="PTHR11063:SF8">
    <property type="entry name" value="DELTA-1-PYRROLINE-5-CARBOXYLATE SYNTHASE"/>
    <property type="match status" value="1"/>
</dbReference>
<gene>
    <name evidence="7" type="primary">proA</name>
    <name evidence="9" type="ORF">C7457_1552</name>
</gene>
<keyword evidence="5 7" id="KW-0560">Oxidoreductase</keyword>
<dbReference type="GO" id="GO:0005737">
    <property type="term" value="C:cytoplasm"/>
    <property type="evidence" value="ECO:0007669"/>
    <property type="project" value="UniProtKB-SubCell"/>
</dbReference>
<dbReference type="PANTHER" id="PTHR11063">
    <property type="entry name" value="GLUTAMATE SEMIALDEHYDE DEHYDROGENASE"/>
    <property type="match status" value="1"/>
</dbReference>
<dbReference type="InterPro" id="IPR016162">
    <property type="entry name" value="Ald_DH_N"/>
</dbReference>
<comment type="catalytic activity">
    <reaction evidence="6 7">
        <text>L-glutamate 5-semialdehyde + phosphate + NADP(+) = L-glutamyl 5-phosphate + NADPH + H(+)</text>
        <dbReference type="Rhea" id="RHEA:19541"/>
        <dbReference type="ChEBI" id="CHEBI:15378"/>
        <dbReference type="ChEBI" id="CHEBI:43474"/>
        <dbReference type="ChEBI" id="CHEBI:57783"/>
        <dbReference type="ChEBI" id="CHEBI:58066"/>
        <dbReference type="ChEBI" id="CHEBI:58274"/>
        <dbReference type="ChEBI" id="CHEBI:58349"/>
        <dbReference type="EC" id="1.2.1.41"/>
    </reaction>
</comment>
<evidence type="ECO:0000313" key="9">
    <source>
        <dbReference type="EMBL" id="RKQ60472.1"/>
    </source>
</evidence>
<dbReference type="SUPFAM" id="SSF53720">
    <property type="entry name" value="ALDH-like"/>
    <property type="match status" value="1"/>
</dbReference>
<dbReference type="InterPro" id="IPR012134">
    <property type="entry name" value="Glu-5-SA_DH"/>
</dbReference>
<dbReference type="InterPro" id="IPR000965">
    <property type="entry name" value="GPR_dom"/>
</dbReference>
<dbReference type="InterPro" id="IPR016163">
    <property type="entry name" value="Ald_DH_C"/>
</dbReference>
<dbReference type="FunFam" id="3.40.309.10:FF:000006">
    <property type="entry name" value="Gamma-glutamyl phosphate reductase"/>
    <property type="match status" value="1"/>
</dbReference>
<organism evidence="9 10">
    <name type="scientific">Thermovibrio guaymasensis</name>
    <dbReference type="NCBI Taxonomy" id="240167"/>
    <lineage>
        <taxon>Bacteria</taxon>
        <taxon>Pseudomonadati</taxon>
        <taxon>Aquificota</taxon>
        <taxon>Aquificia</taxon>
        <taxon>Desulfurobacteriales</taxon>
        <taxon>Desulfurobacteriaceae</taxon>
        <taxon>Thermovibrio</taxon>
    </lineage>
</organism>
<comment type="pathway">
    <text evidence="1 7">Amino-acid biosynthesis; L-proline biosynthesis; L-glutamate 5-semialdehyde from L-glutamate: step 2/2.</text>
</comment>
<keyword evidence="3 7" id="KW-0641">Proline biosynthesis</keyword>
<dbReference type="CDD" id="cd07079">
    <property type="entry name" value="ALDH_F18-19_ProA-GPR"/>
    <property type="match status" value="1"/>
</dbReference>
<dbReference type="GO" id="GO:0055129">
    <property type="term" value="P:L-proline biosynthetic process"/>
    <property type="evidence" value="ECO:0007669"/>
    <property type="project" value="UniProtKB-UniRule"/>
</dbReference>
<name>A0A420W5V2_9BACT</name>
<dbReference type="AlphaFoldDB" id="A0A420W5V2"/>
<evidence type="ECO:0000256" key="3">
    <source>
        <dbReference type="ARBA" id="ARBA00022650"/>
    </source>
</evidence>
<protein>
    <recommendedName>
        <fullName evidence="7">Gamma-glutamyl phosphate reductase</fullName>
        <shortName evidence="7">GPR</shortName>
        <ecNumber evidence="7">1.2.1.41</ecNumber>
    </recommendedName>
    <alternativeName>
        <fullName evidence="7">Glutamate-5-semialdehyde dehydrogenase</fullName>
    </alternativeName>
    <alternativeName>
        <fullName evidence="7">Glutamyl-gamma-semialdehyde dehydrogenase</fullName>
        <shortName evidence="7">GSA dehydrogenase</shortName>
    </alternativeName>
</protein>
<dbReference type="Proteomes" id="UP000280881">
    <property type="component" value="Unassembled WGS sequence"/>
</dbReference>
<dbReference type="UniPathway" id="UPA00098">
    <property type="reaction ID" value="UER00360"/>
</dbReference>
<keyword evidence="4 7" id="KW-0521">NADP</keyword>
<comment type="caution">
    <text evidence="9">The sequence shown here is derived from an EMBL/GenBank/DDBJ whole genome shotgun (WGS) entry which is preliminary data.</text>
</comment>
<comment type="function">
    <text evidence="7">Catalyzes the NADPH-dependent reduction of L-glutamate 5-phosphate into L-glutamate 5-semialdehyde and phosphate. The product spontaneously undergoes cyclization to form 1-pyrroline-5-carboxylate.</text>
</comment>
<reference evidence="9 10" key="1">
    <citation type="submission" date="2018-10" db="EMBL/GenBank/DDBJ databases">
        <title>Genomic Encyclopedia of Type Strains, Phase IV (KMG-IV): sequencing the most valuable type-strain genomes for metagenomic binning, comparative biology and taxonomic classification.</title>
        <authorList>
            <person name="Goeker M."/>
        </authorList>
    </citation>
    <scope>NUCLEOTIDE SEQUENCE [LARGE SCALE GENOMIC DNA]</scope>
    <source>
        <strain evidence="9 10">DSM 15521</strain>
    </source>
</reference>
<comment type="subcellular location">
    <subcellularLocation>
        <location evidence="7">Cytoplasm</location>
    </subcellularLocation>
</comment>
<evidence type="ECO:0000256" key="6">
    <source>
        <dbReference type="ARBA" id="ARBA00049024"/>
    </source>
</evidence>
<dbReference type="Pfam" id="PF00171">
    <property type="entry name" value="Aldedh"/>
    <property type="match status" value="1"/>
</dbReference>
<evidence type="ECO:0000256" key="1">
    <source>
        <dbReference type="ARBA" id="ARBA00004985"/>
    </source>
</evidence>
<evidence type="ECO:0000259" key="8">
    <source>
        <dbReference type="Pfam" id="PF00171"/>
    </source>
</evidence>
<dbReference type="NCBIfam" id="NF001221">
    <property type="entry name" value="PRK00197.1"/>
    <property type="match status" value="1"/>
</dbReference>
<keyword evidence="10" id="KW-1185">Reference proteome</keyword>
<dbReference type="EMBL" id="RBIE01000004">
    <property type="protein sequence ID" value="RKQ60472.1"/>
    <property type="molecule type" value="Genomic_DNA"/>
</dbReference>
<dbReference type="InterPro" id="IPR020593">
    <property type="entry name" value="G-glutamylP_reductase_CS"/>
</dbReference>
<keyword evidence="2 7" id="KW-0028">Amino-acid biosynthesis</keyword>